<protein>
    <submittedName>
        <fullName evidence="1">SLC30A6 isoform 4</fullName>
    </submittedName>
</protein>
<gene>
    <name evidence="1" type="ORF">CK820_G0033624</name>
</gene>
<evidence type="ECO:0000313" key="2">
    <source>
        <dbReference type="Proteomes" id="UP000236370"/>
    </source>
</evidence>
<reference evidence="1 2" key="1">
    <citation type="submission" date="2017-12" db="EMBL/GenBank/DDBJ databases">
        <title>High-resolution comparative analysis of great ape genomes.</title>
        <authorList>
            <person name="Pollen A."/>
            <person name="Hastie A."/>
            <person name="Hormozdiari F."/>
            <person name="Dougherty M."/>
            <person name="Liu R."/>
            <person name="Chaisson M."/>
            <person name="Hoppe E."/>
            <person name="Hill C."/>
            <person name="Pang A."/>
            <person name="Hillier L."/>
            <person name="Baker C."/>
            <person name="Armstrong J."/>
            <person name="Shendure J."/>
            <person name="Paten B."/>
            <person name="Wilson R."/>
            <person name="Chao H."/>
            <person name="Schneider V."/>
            <person name="Ventura M."/>
            <person name="Kronenberg Z."/>
            <person name="Murali S."/>
            <person name="Gordon D."/>
            <person name="Cantsilieris S."/>
            <person name="Munson K."/>
            <person name="Nelson B."/>
            <person name="Raja A."/>
            <person name="Underwood J."/>
            <person name="Diekhans M."/>
            <person name="Fiddes I."/>
            <person name="Haussler D."/>
            <person name="Eichler E."/>
        </authorList>
    </citation>
    <scope>NUCLEOTIDE SEQUENCE [LARGE SCALE GENOMIC DNA]</scope>
    <source>
        <strain evidence="1">Yerkes chimp pedigree #C0471</strain>
    </source>
</reference>
<comment type="caution">
    <text evidence="1">The sequence shown here is derived from an EMBL/GenBank/DDBJ whole genome shotgun (WGS) entry which is preliminary data.</text>
</comment>
<organism evidence="1 2">
    <name type="scientific">Pan troglodytes</name>
    <name type="common">Chimpanzee</name>
    <dbReference type="NCBI Taxonomy" id="9598"/>
    <lineage>
        <taxon>Eukaryota</taxon>
        <taxon>Metazoa</taxon>
        <taxon>Chordata</taxon>
        <taxon>Craniata</taxon>
        <taxon>Vertebrata</taxon>
        <taxon>Euteleostomi</taxon>
        <taxon>Mammalia</taxon>
        <taxon>Eutheria</taxon>
        <taxon>Euarchontoglires</taxon>
        <taxon>Primates</taxon>
        <taxon>Haplorrhini</taxon>
        <taxon>Catarrhini</taxon>
        <taxon>Hominidae</taxon>
        <taxon>Pan</taxon>
    </lineage>
</organism>
<dbReference type="EMBL" id="NBAG03000318">
    <property type="protein sequence ID" value="PNI41271.1"/>
    <property type="molecule type" value="Genomic_DNA"/>
</dbReference>
<sequence>MGTIHLFRKPQRSFFGKLLREFRLVAADRRV</sequence>
<dbReference type="Proteomes" id="UP000236370">
    <property type="component" value="Unassembled WGS sequence"/>
</dbReference>
<name>A0A2J8L1Z5_PANTR</name>
<dbReference type="AlphaFoldDB" id="A0A2J8L1Z5"/>
<evidence type="ECO:0000313" key="1">
    <source>
        <dbReference type="EMBL" id="PNI41271.1"/>
    </source>
</evidence>
<accession>A0A2J8L1Z5</accession>
<proteinExistence type="predicted"/>